<evidence type="ECO:0000256" key="8">
    <source>
        <dbReference type="ARBA" id="ARBA00040394"/>
    </source>
</evidence>
<evidence type="ECO:0000256" key="6">
    <source>
        <dbReference type="ARBA" id="ARBA00023002"/>
    </source>
</evidence>
<dbReference type="KEGG" id="sap:Sulac_3267"/>
<dbReference type="PROSITE" id="PS00072">
    <property type="entry name" value="ACYL_COA_DH_1"/>
    <property type="match status" value="1"/>
</dbReference>
<keyword evidence="6 10" id="KW-0560">Oxidoreductase</keyword>
<dbReference type="FunFam" id="2.40.110.10:FF:000002">
    <property type="entry name" value="Acyl-CoA dehydrogenase fadE12"/>
    <property type="match status" value="1"/>
</dbReference>
<dbReference type="InterPro" id="IPR036250">
    <property type="entry name" value="AcylCo_DH-like_C"/>
</dbReference>
<evidence type="ECO:0000256" key="3">
    <source>
        <dbReference type="ARBA" id="ARBA00009347"/>
    </source>
</evidence>
<protein>
    <recommendedName>
        <fullName evidence="8">Acyl-[acyl-carrier-protein] dehydrogenase MbtN</fullName>
    </recommendedName>
    <alternativeName>
        <fullName evidence="9">Mycobactin synthase protein N</fullName>
    </alternativeName>
</protein>
<dbReference type="PROSITE" id="PS00073">
    <property type="entry name" value="ACYL_COA_DH_2"/>
    <property type="match status" value="1"/>
</dbReference>
<dbReference type="SUPFAM" id="SSF56645">
    <property type="entry name" value="Acyl-CoA dehydrogenase NM domain-like"/>
    <property type="match status" value="1"/>
</dbReference>
<keyword evidence="15" id="KW-1185">Reference proteome</keyword>
<dbReference type="HOGENOM" id="CLU_018204_0_3_9"/>
<organism evidence="14 15">
    <name type="scientific">Sulfobacillus acidophilus (strain ATCC 700253 / DSM 10332 / NAL)</name>
    <dbReference type="NCBI Taxonomy" id="679936"/>
    <lineage>
        <taxon>Bacteria</taxon>
        <taxon>Bacillati</taxon>
        <taxon>Bacillota</taxon>
        <taxon>Clostridia</taxon>
        <taxon>Eubacteriales</taxon>
        <taxon>Clostridiales Family XVII. Incertae Sedis</taxon>
        <taxon>Sulfobacillus</taxon>
    </lineage>
</organism>
<dbReference type="InterPro" id="IPR013786">
    <property type="entry name" value="AcylCoA_DH/ox_N"/>
</dbReference>
<feature type="domain" description="Acyl-CoA dehydrogenase/oxidase N-terminal" evidence="13">
    <location>
        <begin position="7"/>
        <end position="118"/>
    </location>
</feature>
<evidence type="ECO:0000259" key="12">
    <source>
        <dbReference type="Pfam" id="PF02770"/>
    </source>
</evidence>
<dbReference type="Pfam" id="PF02770">
    <property type="entry name" value="Acyl-CoA_dh_M"/>
    <property type="match status" value="1"/>
</dbReference>
<dbReference type="SUPFAM" id="SSF47203">
    <property type="entry name" value="Acyl-CoA dehydrogenase C-terminal domain-like"/>
    <property type="match status" value="1"/>
</dbReference>
<accession>G8TSM1</accession>
<dbReference type="PANTHER" id="PTHR48083:SF20">
    <property type="entry name" value="LONG-CHAIN SPECIFIC ACYL-COA DEHYDROGENASE, MITOCHONDRIAL"/>
    <property type="match status" value="1"/>
</dbReference>
<dbReference type="AlphaFoldDB" id="G8TSM1"/>
<dbReference type="EMBL" id="CP003179">
    <property type="protein sequence ID" value="AEW06713.1"/>
    <property type="molecule type" value="Genomic_DNA"/>
</dbReference>
<evidence type="ECO:0000256" key="5">
    <source>
        <dbReference type="ARBA" id="ARBA00022827"/>
    </source>
</evidence>
<dbReference type="InterPro" id="IPR009100">
    <property type="entry name" value="AcylCoA_DH/oxidase_NM_dom_sf"/>
</dbReference>
<dbReference type="GO" id="GO:0050660">
    <property type="term" value="F:flavin adenine dinucleotide binding"/>
    <property type="evidence" value="ECO:0007669"/>
    <property type="project" value="InterPro"/>
</dbReference>
<evidence type="ECO:0000256" key="2">
    <source>
        <dbReference type="ARBA" id="ARBA00005102"/>
    </source>
</evidence>
<sequence length="381" mass="42920">MPHPYLTPEHEEFRQVFRRFLDTEARPYFSEWEHRRQVPREFWRKMGSHGFLCPMVEETYGGSGADFGYAVVITEELERIGSGLGGIGLHNDIVVPYIVQYARPEMKEHWLPRCASGDIITAVAMTEPEAGSDLASIRTVAERHGDDYVVTGQKTFITNGGQADLVVVAVKTDPTAKPPHRGISLLCIEADTPGFRRGRVFHKIGQHSQDTAELFFDHCRVPRDHLLGEEGEGFRYLAENLRQERLMVAIAAQAGMERALELTREYVTRRIQFGQPLSRLQTIRFTMAELCTRVQVSRAFVDSVVVRHMAGSATVSDASMAKWWATDTAKAVIGACLQLHGGNGYMEDYEIARRYRDIAVMPIYAGTNEIMKTIIAKDVLD</sequence>
<dbReference type="InterPro" id="IPR037069">
    <property type="entry name" value="AcylCoA_DH/ox_N_sf"/>
</dbReference>
<dbReference type="InterPro" id="IPR050741">
    <property type="entry name" value="Acyl-CoA_dehydrogenase"/>
</dbReference>
<feature type="domain" description="Acyl-CoA dehydrogenase/oxidase C-terminal" evidence="11">
    <location>
        <begin position="231"/>
        <end position="379"/>
    </location>
</feature>
<evidence type="ECO:0000259" key="11">
    <source>
        <dbReference type="Pfam" id="PF00441"/>
    </source>
</evidence>
<dbReference type="Pfam" id="PF02771">
    <property type="entry name" value="Acyl-CoA_dh_N"/>
    <property type="match status" value="1"/>
</dbReference>
<dbReference type="InterPro" id="IPR006089">
    <property type="entry name" value="Acyl-CoA_DH_CS"/>
</dbReference>
<dbReference type="FunFam" id="1.10.540.10:FF:000026">
    <property type="entry name" value="Acyl-CoA dehydrogenase medium chain"/>
    <property type="match status" value="1"/>
</dbReference>
<evidence type="ECO:0000259" key="13">
    <source>
        <dbReference type="Pfam" id="PF02771"/>
    </source>
</evidence>
<dbReference type="Gene3D" id="1.20.140.10">
    <property type="entry name" value="Butyryl-CoA Dehydrogenase, subunit A, domain 3"/>
    <property type="match status" value="1"/>
</dbReference>
<reference evidence="15" key="1">
    <citation type="submission" date="2011-12" db="EMBL/GenBank/DDBJ databases">
        <title>The complete genome of chromosome of Sulfobacillus acidophilus DSM 10332.</title>
        <authorList>
            <person name="Lucas S."/>
            <person name="Han J."/>
            <person name="Lapidus A."/>
            <person name="Bruce D."/>
            <person name="Goodwin L."/>
            <person name="Pitluck S."/>
            <person name="Peters L."/>
            <person name="Kyrpides N."/>
            <person name="Mavromatis K."/>
            <person name="Ivanova N."/>
            <person name="Mikhailova N."/>
            <person name="Chertkov O."/>
            <person name="Saunders E."/>
            <person name="Detter J.C."/>
            <person name="Tapia R."/>
            <person name="Han C."/>
            <person name="Land M."/>
            <person name="Hauser L."/>
            <person name="Markowitz V."/>
            <person name="Cheng J.-F."/>
            <person name="Hugenholtz P."/>
            <person name="Woyke T."/>
            <person name="Wu D."/>
            <person name="Pukall R."/>
            <person name="Gehrich-Schroeter G."/>
            <person name="Schneider S."/>
            <person name="Klenk H.-P."/>
            <person name="Eisen J.A."/>
        </authorList>
    </citation>
    <scope>NUCLEOTIDE SEQUENCE [LARGE SCALE GENOMIC DNA]</scope>
    <source>
        <strain evidence="15">ATCC 700253 / DSM 10332 / NAL</strain>
    </source>
</reference>
<feature type="domain" description="Acyl-CoA oxidase/dehydrogenase middle" evidence="12">
    <location>
        <begin position="122"/>
        <end position="219"/>
    </location>
</feature>
<comment type="function">
    <text evidence="7">Catalyzes the dehydrogenation at the alpha-beta position of ACP-bound acyl chains. This results in the introduction of a double bond in the lipidic chain, which is further transferred to the epsilon-amino group of lysine residue in the mycobactin core by MbtK.</text>
</comment>
<evidence type="ECO:0000256" key="4">
    <source>
        <dbReference type="ARBA" id="ARBA00022630"/>
    </source>
</evidence>
<comment type="similarity">
    <text evidence="3 10">Belongs to the acyl-CoA dehydrogenase family.</text>
</comment>
<keyword evidence="4 10" id="KW-0285">Flavoprotein</keyword>
<name>G8TSM1_SULAD</name>
<evidence type="ECO:0000256" key="9">
    <source>
        <dbReference type="ARBA" id="ARBA00042660"/>
    </source>
</evidence>
<comment type="pathway">
    <text evidence="2">Siderophore biosynthesis; mycobactin biosynthesis.</text>
</comment>
<dbReference type="Proteomes" id="UP000005439">
    <property type="component" value="Chromosome"/>
</dbReference>
<evidence type="ECO:0000256" key="1">
    <source>
        <dbReference type="ARBA" id="ARBA00001974"/>
    </source>
</evidence>
<dbReference type="GO" id="GO:0005737">
    <property type="term" value="C:cytoplasm"/>
    <property type="evidence" value="ECO:0007669"/>
    <property type="project" value="TreeGrafter"/>
</dbReference>
<dbReference type="GO" id="GO:0003995">
    <property type="term" value="F:acyl-CoA dehydrogenase activity"/>
    <property type="evidence" value="ECO:0007669"/>
    <property type="project" value="InterPro"/>
</dbReference>
<comment type="cofactor">
    <cofactor evidence="1 10">
        <name>FAD</name>
        <dbReference type="ChEBI" id="CHEBI:57692"/>
    </cofactor>
</comment>
<dbReference type="Pfam" id="PF00441">
    <property type="entry name" value="Acyl-CoA_dh_1"/>
    <property type="match status" value="1"/>
</dbReference>
<evidence type="ECO:0000256" key="10">
    <source>
        <dbReference type="RuleBase" id="RU362125"/>
    </source>
</evidence>
<evidence type="ECO:0000313" key="15">
    <source>
        <dbReference type="Proteomes" id="UP000005439"/>
    </source>
</evidence>
<dbReference type="FunFam" id="1.20.140.10:FF:000001">
    <property type="entry name" value="Acyl-CoA dehydrogenase"/>
    <property type="match status" value="1"/>
</dbReference>
<proteinExistence type="inferred from homology"/>
<dbReference type="InterPro" id="IPR009075">
    <property type="entry name" value="AcylCo_DH/oxidase_C"/>
</dbReference>
<evidence type="ECO:0000256" key="7">
    <source>
        <dbReference type="ARBA" id="ARBA00037085"/>
    </source>
</evidence>
<reference evidence="14 15" key="2">
    <citation type="journal article" date="2012" name="Stand. Genomic Sci.">
        <title>Complete genome sequence of the moderately thermophilic mineral-sulfide-oxidizing firmicute Sulfobacillus acidophilus type strain (NAL(T)).</title>
        <authorList>
            <person name="Anderson I."/>
            <person name="Chertkov O."/>
            <person name="Chen A."/>
            <person name="Saunders E."/>
            <person name="Lapidus A."/>
            <person name="Nolan M."/>
            <person name="Lucas S."/>
            <person name="Hammon N."/>
            <person name="Deshpande S."/>
            <person name="Cheng J.F."/>
            <person name="Han C."/>
            <person name="Tapia R."/>
            <person name="Goodwin L.A."/>
            <person name="Pitluck S."/>
            <person name="Liolios K."/>
            <person name="Pagani I."/>
            <person name="Ivanova N."/>
            <person name="Mikhailova N."/>
            <person name="Pati A."/>
            <person name="Palaniappan K."/>
            <person name="Land M."/>
            <person name="Pan C."/>
            <person name="Rohde M."/>
            <person name="Pukall R."/>
            <person name="Goker M."/>
            <person name="Detter J.C."/>
            <person name="Woyke T."/>
            <person name="Bristow J."/>
            <person name="Eisen J.A."/>
            <person name="Markowitz V."/>
            <person name="Hugenholtz P."/>
            <person name="Kyrpides N.C."/>
            <person name="Klenk H.P."/>
            <person name="Mavromatis K."/>
        </authorList>
    </citation>
    <scope>NUCLEOTIDE SEQUENCE [LARGE SCALE GENOMIC DNA]</scope>
    <source>
        <strain evidence="15">ATCC 700253 / DSM 10332 / NAL</strain>
    </source>
</reference>
<gene>
    <name evidence="14" type="ordered locus">Sulac_3267</name>
</gene>
<dbReference type="GO" id="GO:0033539">
    <property type="term" value="P:fatty acid beta-oxidation using acyl-CoA dehydrogenase"/>
    <property type="evidence" value="ECO:0007669"/>
    <property type="project" value="TreeGrafter"/>
</dbReference>
<dbReference type="STRING" id="679936.Sulac_3267"/>
<dbReference type="Gene3D" id="2.40.110.10">
    <property type="entry name" value="Butyryl-CoA Dehydrogenase, subunit A, domain 2"/>
    <property type="match status" value="1"/>
</dbReference>
<dbReference type="InterPro" id="IPR046373">
    <property type="entry name" value="Acyl-CoA_Oxase/DH_mid-dom_sf"/>
</dbReference>
<evidence type="ECO:0000313" key="14">
    <source>
        <dbReference type="EMBL" id="AEW06713.1"/>
    </source>
</evidence>
<keyword evidence="5 10" id="KW-0274">FAD</keyword>
<dbReference type="PATRIC" id="fig|679936.5.peg.3378"/>
<dbReference type="Gene3D" id="1.10.540.10">
    <property type="entry name" value="Acyl-CoA dehydrogenase/oxidase, N-terminal domain"/>
    <property type="match status" value="1"/>
</dbReference>
<dbReference type="PANTHER" id="PTHR48083">
    <property type="entry name" value="MEDIUM-CHAIN SPECIFIC ACYL-COA DEHYDROGENASE, MITOCHONDRIAL-RELATED"/>
    <property type="match status" value="1"/>
</dbReference>
<dbReference type="InterPro" id="IPR006091">
    <property type="entry name" value="Acyl-CoA_Oxase/DH_mid-dom"/>
</dbReference>